<reference evidence="4 5" key="1">
    <citation type="submission" date="2024-07" db="EMBL/GenBank/DDBJ databases">
        <title>Novosphingobium kalidii RD2P27.</title>
        <authorList>
            <person name="Sun J.-Q."/>
        </authorList>
    </citation>
    <scope>NUCLEOTIDE SEQUENCE [LARGE SCALE GENOMIC DNA]</scope>
    <source>
        <strain evidence="4 5">RD2P27</strain>
    </source>
</reference>
<sequence length="379" mass="41672">MRLRRRGAFAGVLLAFACFVQAQAQHAASPVRLLDSIDLDPARFDDAFGGISGIDYDARQRRWLLLSDDRSGRAPARFYAFRMTRSDAGHWRMGHARRVVLSDAQGQPFPPPGLGREAVDPEAIRLAPNRNSLLWSSEGDGKDGYGPAVRRIDRQGRELGRIPLPANLRLNPTGRRGPRDNATIEGMDFTPDGALWLAMEGPLIEDDLPAAEGRTALVRFTRLRGDAASDDAQPRQFVYRLDAAPSSPHGTAADNGVTEILALDDQRMLVLERSGAPTGDGRFLFHCRLYLADFSQATEVAAIASLMDAEITPATKRLLLDFDTLPDNPGNLEAMAWWPSHDGRRDRIVLLNDNNFVAGEPTRLLLLALPPDLAKPTAR</sequence>
<feature type="region of interest" description="Disordered" evidence="1">
    <location>
        <begin position="165"/>
        <end position="184"/>
    </location>
</feature>
<gene>
    <name evidence="4" type="ORF">ABVV53_10170</name>
</gene>
<dbReference type="InterPro" id="IPR027372">
    <property type="entry name" value="Phytase-like_dom"/>
</dbReference>
<keyword evidence="5" id="KW-1185">Reference proteome</keyword>
<evidence type="ECO:0000313" key="4">
    <source>
        <dbReference type="EMBL" id="MET1755820.1"/>
    </source>
</evidence>
<feature type="chain" id="PRO_5046435971" evidence="2">
    <location>
        <begin position="23"/>
        <end position="379"/>
    </location>
</feature>
<evidence type="ECO:0000313" key="5">
    <source>
        <dbReference type="Proteomes" id="UP001548713"/>
    </source>
</evidence>
<dbReference type="RefSeq" id="WP_353984316.1">
    <property type="nucleotide sequence ID" value="NZ_JBEWLY010000014.1"/>
</dbReference>
<protein>
    <submittedName>
        <fullName evidence="4">Esterase-like activity of phytase family protein</fullName>
    </submittedName>
</protein>
<organism evidence="4 5">
    <name type="scientific">Novosphingobium kalidii</name>
    <dbReference type="NCBI Taxonomy" id="3230299"/>
    <lineage>
        <taxon>Bacteria</taxon>
        <taxon>Pseudomonadati</taxon>
        <taxon>Pseudomonadota</taxon>
        <taxon>Alphaproteobacteria</taxon>
        <taxon>Sphingomonadales</taxon>
        <taxon>Sphingomonadaceae</taxon>
        <taxon>Novosphingobium</taxon>
    </lineage>
</organism>
<evidence type="ECO:0000259" key="3">
    <source>
        <dbReference type="Pfam" id="PF13449"/>
    </source>
</evidence>
<accession>A0ABV2D290</accession>
<dbReference type="EMBL" id="JBEWLY010000014">
    <property type="protein sequence ID" value="MET1755820.1"/>
    <property type="molecule type" value="Genomic_DNA"/>
</dbReference>
<name>A0ABV2D290_9SPHN</name>
<dbReference type="Proteomes" id="UP001548713">
    <property type="component" value="Unassembled WGS sequence"/>
</dbReference>
<dbReference type="PANTHER" id="PTHR37957">
    <property type="entry name" value="BLR7070 PROTEIN"/>
    <property type="match status" value="1"/>
</dbReference>
<proteinExistence type="predicted"/>
<evidence type="ECO:0000256" key="1">
    <source>
        <dbReference type="SAM" id="MobiDB-lite"/>
    </source>
</evidence>
<keyword evidence="2" id="KW-0732">Signal</keyword>
<dbReference type="SUPFAM" id="SSF50952">
    <property type="entry name" value="Soluble quinoprotein glucose dehydrogenase"/>
    <property type="match status" value="1"/>
</dbReference>
<feature type="signal peptide" evidence="2">
    <location>
        <begin position="1"/>
        <end position="22"/>
    </location>
</feature>
<evidence type="ECO:0000256" key="2">
    <source>
        <dbReference type="SAM" id="SignalP"/>
    </source>
</evidence>
<dbReference type="Pfam" id="PF13449">
    <property type="entry name" value="Phytase-like"/>
    <property type="match status" value="1"/>
</dbReference>
<comment type="caution">
    <text evidence="4">The sequence shown here is derived from an EMBL/GenBank/DDBJ whole genome shotgun (WGS) entry which is preliminary data.</text>
</comment>
<dbReference type="InterPro" id="IPR011041">
    <property type="entry name" value="Quinoprot_gluc/sorb_DH_b-prop"/>
</dbReference>
<feature type="domain" description="Phytase-like" evidence="3">
    <location>
        <begin position="47"/>
        <end position="356"/>
    </location>
</feature>
<dbReference type="PROSITE" id="PS51257">
    <property type="entry name" value="PROKAR_LIPOPROTEIN"/>
    <property type="match status" value="1"/>
</dbReference>
<dbReference type="PANTHER" id="PTHR37957:SF1">
    <property type="entry name" value="PHYTASE-LIKE DOMAIN-CONTAINING PROTEIN"/>
    <property type="match status" value="1"/>
</dbReference>